<feature type="transmembrane region" description="Helical" evidence="1">
    <location>
        <begin position="86"/>
        <end position="101"/>
    </location>
</feature>
<dbReference type="PATRIC" id="fig|272844.11.peg.686"/>
<dbReference type="Proteomes" id="UP000009139">
    <property type="component" value="Chromosome"/>
</dbReference>
<keyword evidence="1" id="KW-1133">Transmembrane helix</keyword>
<evidence type="ECO:0000259" key="2">
    <source>
        <dbReference type="Pfam" id="PF05763"/>
    </source>
</evidence>
<reference evidence="3 5" key="4">
    <citation type="journal article" date="2003" name="Mol. Microbiol.">
        <title>An integrated analysis of the genome of the hyperthermophilic archaeon Pyrococcus abyssi.</title>
        <authorList>
            <person name="Cohen G."/>
            <person name="Barbe V."/>
            <person name="Flament D."/>
            <person name="Galperin M."/>
            <person name="Heilig R."/>
            <person name="Ripp R."/>
            <person name="Lecompte O."/>
            <person name="Prieur D."/>
            <person name="Poch O."/>
            <person name="Quellerou J."/>
            <person name="Thierry J.C."/>
            <person name="Van der Oost J."/>
            <person name="Weissenbach J."/>
            <person name="Zivanovic Y."/>
            <person name="Forterre P."/>
        </authorList>
    </citation>
    <scope>NUCLEOTIDE SEQUENCE [LARGE SCALE GENOMIC DNA]</scope>
    <source>
        <strain evidence="5">GE5 / Orsay</strain>
        <strain evidence="3">Orsay</strain>
    </source>
</reference>
<dbReference type="Pfam" id="PF05763">
    <property type="entry name" value="DUF835"/>
    <property type="match status" value="1"/>
</dbReference>
<dbReference type="eggNOG" id="arCOG03804">
    <property type="taxonomic scope" value="Archaea"/>
</dbReference>
<feature type="transmembrane region" description="Helical" evidence="1">
    <location>
        <begin position="6"/>
        <end position="26"/>
    </location>
</feature>
<feature type="transmembrane region" description="Helical" evidence="1">
    <location>
        <begin position="56"/>
        <end position="74"/>
    </location>
</feature>
<feature type="transmembrane region" description="Helical" evidence="1">
    <location>
        <begin position="33"/>
        <end position="50"/>
    </location>
</feature>
<evidence type="ECO:0000313" key="3">
    <source>
        <dbReference type="EMBL" id="CAB49568.1"/>
    </source>
</evidence>
<protein>
    <recommendedName>
        <fullName evidence="2">DUF835 domain-containing protein</fullName>
    </recommendedName>
</protein>
<evidence type="ECO:0000313" key="4">
    <source>
        <dbReference type="EMBL" id="CCE70040.1"/>
    </source>
</evidence>
<accession>Q9V0Y4</accession>
<reference evidence="3" key="3">
    <citation type="journal article" date="2001" name="Genome Res.">
        <title>Genome evolution at the genus level: comparison of three complete genomes of hyperthermophilic archaea.</title>
        <authorList>
            <person name="Lecompte O."/>
            <person name="Ripp R."/>
            <person name="Puzos-Barbe V."/>
            <person name="Duprat S."/>
            <person name="Heilig R."/>
            <person name="Dietrich J."/>
            <person name="Thierry J.C."/>
            <person name="Poch O."/>
        </authorList>
    </citation>
    <scope>NUCLEOTIDE SEQUENCE</scope>
    <source>
        <strain evidence="3">Orsay</strain>
    </source>
</reference>
<sequence>MIPFFKEVLMGIPFLVIYVVLFYHYHISRNSSYLMYFSLAFLSLGVGIMVEDAYLAGLAFFSSFFWIGVIQFLRRLGGFKGLNLKYLLYVAPTSLASYMFFLDRSEVITLVIVSLMLTLLAIMLAFKKVKLTSVFLVLLVLVSVFGYYSDLAKYLFVIIATTLGYFLIVETKIDLRKTILSPPSTGEELKLKPGVIFAETIPEDILKVALVFSRKPGKGERWFWVTKLKSSDVNTIEPTNLPKILSLAVDYLKKKGVVVIDCLDYLILENGFESVIKFMAHLRDYAVMHGSSVIILGPLEGLSDKEKVMLKRALGEEDV</sequence>
<evidence type="ECO:0000256" key="1">
    <source>
        <dbReference type="SAM" id="Phobius"/>
    </source>
</evidence>
<dbReference type="STRING" id="272844.PAB0444"/>
<keyword evidence="1" id="KW-0472">Membrane</keyword>
<keyword evidence="1" id="KW-0812">Transmembrane</keyword>
<dbReference type="PIR" id="G75106">
    <property type="entry name" value="G75106"/>
</dbReference>
<feature type="transmembrane region" description="Helical" evidence="1">
    <location>
        <begin position="131"/>
        <end position="148"/>
    </location>
</feature>
<keyword evidence="5" id="KW-1185">Reference proteome</keyword>
<dbReference type="OrthoDB" id="86314at2157"/>
<feature type="transmembrane region" description="Helical" evidence="1">
    <location>
        <begin position="154"/>
        <end position="171"/>
    </location>
</feature>
<dbReference type="Proteomes" id="UP000000810">
    <property type="component" value="Chromosome"/>
</dbReference>
<dbReference type="InterPro" id="IPR008553">
    <property type="entry name" value="DUF835"/>
</dbReference>
<dbReference type="HOGENOM" id="CLU_902001_0_0_2"/>
<feature type="transmembrane region" description="Helical" evidence="1">
    <location>
        <begin position="107"/>
        <end position="126"/>
    </location>
</feature>
<dbReference type="KEGG" id="pab:PAB0444"/>
<evidence type="ECO:0000313" key="5">
    <source>
        <dbReference type="Proteomes" id="UP000000810"/>
    </source>
</evidence>
<proteinExistence type="predicted"/>
<gene>
    <name evidence="3" type="ordered locus">PAB0444</name>
</gene>
<reference evidence="3" key="1">
    <citation type="submission" date="1999-07" db="EMBL/GenBank/DDBJ databases">
        <authorList>
            <person name="Genoscope"/>
        </authorList>
    </citation>
    <scope>NUCLEOTIDE SEQUENCE</scope>
    <source>
        <strain evidence="3">Orsay</strain>
    </source>
</reference>
<dbReference type="AlphaFoldDB" id="Q9V0Y4"/>
<reference evidence="3" key="2">
    <citation type="journal article" date="2000" name="J. Mol. Biol.">
        <title>Archaeal homologs of eukaryotic methylation guide small nucleolar RNAs: lessons from the Pyrococcus genomes.</title>
        <authorList>
            <person name="Gaspin C."/>
            <person name="Cavaille J."/>
            <person name="Erauso G."/>
        </authorList>
    </citation>
    <scope>NUCLEOTIDE SEQUENCE</scope>
    <source>
        <strain evidence="3">Orsay</strain>
    </source>
</reference>
<evidence type="ECO:0000313" key="6">
    <source>
        <dbReference type="Proteomes" id="UP000009139"/>
    </source>
</evidence>
<dbReference type="EMBL" id="AJ248285">
    <property type="protein sequence ID" value="CAB49568.1"/>
    <property type="molecule type" value="Genomic_DNA"/>
</dbReference>
<name>Q9V0Y4_PYRAB</name>
<dbReference type="EMBL" id="HE613800">
    <property type="protein sequence ID" value="CCE70040.1"/>
    <property type="molecule type" value="Genomic_DNA"/>
</dbReference>
<dbReference type="RefSeq" id="WP_010867770.1">
    <property type="nucleotide sequence ID" value="NC_000868.1"/>
</dbReference>
<organism evidence="3 5">
    <name type="scientific">Pyrococcus abyssi (strain GE5 / Orsay)</name>
    <dbReference type="NCBI Taxonomy" id="272844"/>
    <lineage>
        <taxon>Archaea</taxon>
        <taxon>Methanobacteriati</taxon>
        <taxon>Methanobacteriota</taxon>
        <taxon>Thermococci</taxon>
        <taxon>Thermococcales</taxon>
        <taxon>Thermococcaceae</taxon>
        <taxon>Pyrococcus</taxon>
    </lineage>
</organism>
<feature type="domain" description="DUF835" evidence="2">
    <location>
        <begin position="218"/>
        <end position="313"/>
    </location>
</feature>
<reference evidence="4 6" key="5">
    <citation type="journal article" date="2012" name="Curr. Microbiol.">
        <title>Re-annotation of two hyperthermophilic archaea Pyrococcus abyssi GE5 and Pyrococcus furiosus DSM 3638.</title>
        <authorList>
            <person name="Gao J."/>
            <person name="Wang J."/>
        </authorList>
    </citation>
    <scope>GENOME REANNOTATION</scope>
    <source>
        <strain evidence="4">GE5</strain>
        <strain evidence="6">GE5 / Orsay</strain>
    </source>
</reference>